<evidence type="ECO:0000259" key="4">
    <source>
        <dbReference type="PROSITE" id="PS01124"/>
    </source>
</evidence>
<proteinExistence type="predicted"/>
<evidence type="ECO:0000256" key="1">
    <source>
        <dbReference type="ARBA" id="ARBA00023015"/>
    </source>
</evidence>
<dbReference type="PANTHER" id="PTHR43280:SF28">
    <property type="entry name" value="HTH-TYPE TRANSCRIPTIONAL ACTIVATOR RHAS"/>
    <property type="match status" value="1"/>
</dbReference>
<dbReference type="Proteomes" id="UP000256304">
    <property type="component" value="Unassembled WGS sequence"/>
</dbReference>
<sequence>MYLWNESDTWLNQYALRLKSSDAVFNVHYWGVNEQLTSNFLHKHSFFEICYVLGGQGTYTDNGTTYELRSGTMFCSRPGINHTIQCDPTLAILYVAFELDESSSPETVRAAFQAMAVSDQIVVYDGDNLPAAQLWRSIIRRSGDAPSLPEAVLPQIACSLLLALPGVFADSLQVEWTAPRRSSSALLKQAKLFITDNLSDDELSLEKVAAQINLSPRHLSRLFSSGVYESYTNYVRKQRVRKAAEMLRYSELSIKEIAEKTGFGSVHYFTRTFSALMHVTPARFREESQTHD</sequence>
<dbReference type="GO" id="GO:0003700">
    <property type="term" value="F:DNA-binding transcription factor activity"/>
    <property type="evidence" value="ECO:0007669"/>
    <property type="project" value="InterPro"/>
</dbReference>
<keyword evidence="2" id="KW-0238">DNA-binding</keyword>
<evidence type="ECO:0000313" key="5">
    <source>
        <dbReference type="EMBL" id="REE70483.1"/>
    </source>
</evidence>
<dbReference type="SMART" id="SM00342">
    <property type="entry name" value="HTH_ARAC"/>
    <property type="match status" value="1"/>
</dbReference>
<dbReference type="RefSeq" id="WP_181909705.1">
    <property type="nucleotide sequence ID" value="NZ_QTTN01000030.1"/>
</dbReference>
<feature type="domain" description="HTH araC/xylS-type" evidence="4">
    <location>
        <begin position="188"/>
        <end position="287"/>
    </location>
</feature>
<dbReference type="PROSITE" id="PS01124">
    <property type="entry name" value="HTH_ARAC_FAMILY_2"/>
    <property type="match status" value="1"/>
</dbReference>
<dbReference type="Pfam" id="PF12833">
    <property type="entry name" value="HTH_18"/>
    <property type="match status" value="1"/>
</dbReference>
<gene>
    <name evidence="5" type="ORF">A8990_13037</name>
</gene>
<dbReference type="InterPro" id="IPR009057">
    <property type="entry name" value="Homeodomain-like_sf"/>
</dbReference>
<dbReference type="SUPFAM" id="SSF51215">
    <property type="entry name" value="Regulatory protein AraC"/>
    <property type="match status" value="1"/>
</dbReference>
<organism evidence="5 6">
    <name type="scientific">Paenibacillus taihuensis</name>
    <dbReference type="NCBI Taxonomy" id="1156355"/>
    <lineage>
        <taxon>Bacteria</taxon>
        <taxon>Bacillati</taxon>
        <taxon>Bacillota</taxon>
        <taxon>Bacilli</taxon>
        <taxon>Bacillales</taxon>
        <taxon>Paenibacillaceae</taxon>
        <taxon>Paenibacillus</taxon>
    </lineage>
</organism>
<evidence type="ECO:0000256" key="2">
    <source>
        <dbReference type="ARBA" id="ARBA00023125"/>
    </source>
</evidence>
<keyword evidence="3" id="KW-0804">Transcription</keyword>
<dbReference type="InterPro" id="IPR003313">
    <property type="entry name" value="AraC-bd"/>
</dbReference>
<evidence type="ECO:0000256" key="3">
    <source>
        <dbReference type="ARBA" id="ARBA00023163"/>
    </source>
</evidence>
<dbReference type="AlphaFoldDB" id="A0A3D9R5V0"/>
<dbReference type="Gene3D" id="2.60.120.10">
    <property type="entry name" value="Jelly Rolls"/>
    <property type="match status" value="1"/>
</dbReference>
<dbReference type="EMBL" id="QTTN01000030">
    <property type="protein sequence ID" value="REE70483.1"/>
    <property type="molecule type" value="Genomic_DNA"/>
</dbReference>
<dbReference type="InterPro" id="IPR018060">
    <property type="entry name" value="HTH_AraC"/>
</dbReference>
<keyword evidence="6" id="KW-1185">Reference proteome</keyword>
<dbReference type="SUPFAM" id="SSF46689">
    <property type="entry name" value="Homeodomain-like"/>
    <property type="match status" value="1"/>
</dbReference>
<keyword evidence="1" id="KW-0805">Transcription regulation</keyword>
<dbReference type="Pfam" id="PF02311">
    <property type="entry name" value="AraC_binding"/>
    <property type="match status" value="1"/>
</dbReference>
<name>A0A3D9R5V0_9BACL</name>
<protein>
    <submittedName>
        <fullName evidence="5">AraC family L-rhamnose operon transcriptional activator RhaR</fullName>
    </submittedName>
</protein>
<reference evidence="5 6" key="1">
    <citation type="submission" date="2018-08" db="EMBL/GenBank/DDBJ databases">
        <title>Genomic Encyclopedia of Type Strains, Phase III (KMG-III): the genomes of soil and plant-associated and newly described type strains.</title>
        <authorList>
            <person name="Whitman W."/>
        </authorList>
    </citation>
    <scope>NUCLEOTIDE SEQUENCE [LARGE SCALE GENOMIC DNA]</scope>
    <source>
        <strain evidence="5 6">CGMCC 1.10966</strain>
    </source>
</reference>
<dbReference type="PANTHER" id="PTHR43280">
    <property type="entry name" value="ARAC-FAMILY TRANSCRIPTIONAL REGULATOR"/>
    <property type="match status" value="1"/>
</dbReference>
<accession>A0A3D9R5V0</accession>
<evidence type="ECO:0000313" key="6">
    <source>
        <dbReference type="Proteomes" id="UP000256304"/>
    </source>
</evidence>
<dbReference type="InterPro" id="IPR014710">
    <property type="entry name" value="RmlC-like_jellyroll"/>
</dbReference>
<dbReference type="GO" id="GO:0043565">
    <property type="term" value="F:sequence-specific DNA binding"/>
    <property type="evidence" value="ECO:0007669"/>
    <property type="project" value="InterPro"/>
</dbReference>
<dbReference type="Gene3D" id="1.10.10.60">
    <property type="entry name" value="Homeodomain-like"/>
    <property type="match status" value="2"/>
</dbReference>
<comment type="caution">
    <text evidence="5">The sequence shown here is derived from an EMBL/GenBank/DDBJ whole genome shotgun (WGS) entry which is preliminary data.</text>
</comment>
<dbReference type="InterPro" id="IPR037923">
    <property type="entry name" value="HTH-like"/>
</dbReference>